<feature type="domain" description="Cadherin" evidence="5">
    <location>
        <begin position="435"/>
        <end position="528"/>
    </location>
</feature>
<dbReference type="InterPro" id="IPR041286">
    <property type="entry name" value="MBG_2"/>
</dbReference>
<feature type="domain" description="Cadherin" evidence="5">
    <location>
        <begin position="136"/>
        <end position="228"/>
    </location>
</feature>
<dbReference type="NCBIfam" id="TIGR04131">
    <property type="entry name" value="Bac_Flav_CTERM"/>
    <property type="match status" value="1"/>
</dbReference>
<dbReference type="PANTHER" id="PTHR24028">
    <property type="entry name" value="CADHERIN-87A"/>
    <property type="match status" value="1"/>
</dbReference>
<keyword evidence="3" id="KW-1133">Transmembrane helix</keyword>
<accession>A0A4V3D1F1</accession>
<dbReference type="PANTHER" id="PTHR24028:SF316">
    <property type="entry name" value="NEURAL-CADHERIN-LIKE"/>
    <property type="match status" value="1"/>
</dbReference>
<dbReference type="Pfam" id="PF18676">
    <property type="entry name" value="MBG_2"/>
    <property type="match status" value="1"/>
</dbReference>
<dbReference type="GO" id="GO:0005886">
    <property type="term" value="C:plasma membrane"/>
    <property type="evidence" value="ECO:0007669"/>
    <property type="project" value="TreeGrafter"/>
</dbReference>
<dbReference type="SMART" id="SM00736">
    <property type="entry name" value="CADG"/>
    <property type="match status" value="6"/>
</dbReference>
<evidence type="ECO:0000313" key="7">
    <source>
        <dbReference type="Proteomes" id="UP000295620"/>
    </source>
</evidence>
<dbReference type="InterPro" id="IPR006644">
    <property type="entry name" value="Cadg"/>
</dbReference>
<evidence type="ECO:0000256" key="4">
    <source>
        <dbReference type="ARBA" id="ARBA00023180"/>
    </source>
</evidence>
<feature type="domain" description="Cadherin" evidence="5">
    <location>
        <begin position="535"/>
        <end position="628"/>
    </location>
</feature>
<dbReference type="InterPro" id="IPR050174">
    <property type="entry name" value="Protocadherin/Cadherin-CA"/>
</dbReference>
<evidence type="ECO:0000256" key="2">
    <source>
        <dbReference type="ARBA" id="ARBA00022692"/>
    </source>
</evidence>
<dbReference type="SUPFAM" id="SSF49313">
    <property type="entry name" value="Cadherin-like"/>
    <property type="match status" value="8"/>
</dbReference>
<gene>
    <name evidence="6" type="ORF">ATK78_0021</name>
</gene>
<dbReference type="GO" id="GO:0007156">
    <property type="term" value="P:homophilic cell adhesion via plasma membrane adhesion molecules"/>
    <property type="evidence" value="ECO:0007669"/>
    <property type="project" value="InterPro"/>
</dbReference>
<sequence length="1596" mass="168335">IRTTDQGSLYYEKEFTVSITNVNEAPTAIALSASSINENAAAGSTVGTLSTTDPDASNMFTYTLVTGTGSTDNASFTIDGTSLKLTPSPDFETKGSYSVRIRTTDQGSLYYEKEFTVSINNVNEAPIAIALSASAINENAAAGSTVGTLSTTDSDASNTFTYTLVTGTGSTDNASFTIDGTSLKLTPSPDYETKSSYSVRIRSTDQGNLYYEKEFTVSINNVNEAPTAIALSASSINENVAAGSTVGTLSTTDPDASNTFTYTLVTGTGSTNNASFTIDGTSLKLTPSPDYEVKSSYSVRIRSTDQGSLYYEKEFTVSVTNVNEAPTAIALSAASISENAAAGSTVGTLSTTDSDASNTFTYTLVTGTGNTDNAAFTISGDALVLTDIPDFEAKSSYLIRIRTTDQGSLYYEKEFTVSVTNVNEAPTAIALSASSINENAAAGSTIGTLSTTDPDASNTFTYTLVTGIGSTDNASFTIDGTSLKLTPSPDFETKSSYSVRIRTTDQGSLYYEKEFAVSVTNVNEAPTAIALSASSINENVAAGSTIGTLSTIDPDAPNTFTYTLVSGAGSTDNASFTIDGTGLKLTSIPDFEIKNSYSVRIRTIDQGGLSLEKQFMVSVNNVNEQPTGLILSALSMHENAAAGSTVGTLNTTDPDASGTFTYTLVRGTGSADNNMFIISGNILKINTITDFEVKNSYNIRIRSTDQGGLTYDDVFSISINDINERPTELILSALTINENVLANSAIGLLSTTDPDAANTFTYALVTGTGSTDNVAFTISGDALKLTAIPDFEIKSNYSIRIRTTDQGGLDYEKSFTIHVNDLYEDIIPPAITSVSVPANGTYLAGTALTFKVYFTENVAINGHEETAFIPVTIGNTARRAYFKSGNGTDQFVFDYVVQANDNDQDGIELGNHIISDQSFFQDAAGNNAVLIFNAVPSTESIRIGVPPVPIIHVAGTLVSLSTVYGLASSLTSFNVSGEDMDAGILVTAPEGFEISLNQTTFAGNITIGSAGTIGLTPVYLRLKATVDAGIYAGDIILSSLKAVSIHVSADANNQVLKKGLNITANSRSKTYGNRIDFSGTEFIADGLVNGNTVTSVNLNSAGALEAAPVDASGYVIIPSAAIGLGLESYTVNYTNGLITVNPKALIIAADDKQRAVGMPDPVWTATYSGFVNGENADVLLVKPLFLTTASQLSPQGSYPITVGRTNAKNYSISYVDGVLTITPGILTNISFAQSNIYENHEPGALAGVFNSTASDPGATFSYSLVAGSGDTDNGSFTISGNELKTAVVFNYEQKANYNIRIRSANQYGQMFEQSFTVALNDVNEPPTLDAIADQAVCASFEKQSVSLSGLGAGPEAGQRTTFTISSTDASLFDDLQVSNSGLFSYRPAQGKSGTAIVTITIRDNGGTEHGGIDSFSRNFTVTINPMPVAVIAALGGKVELSKGETLILTANGGSGYIWENTPGIVGARNTASITIRPDVTTTYRVSVSSATGCVSTKEITILVKEDFIMVKGTNILTPNGDGKNDRFKLRNIDMYPNNEVIIFDRAGRKLYSKVNYTDEWDGTFQGSPLAEDTYYYIVDFGFGKMKLKGFVTIVRD</sequence>
<feature type="domain" description="Cadherin" evidence="5">
    <location>
        <begin position="1228"/>
        <end position="1328"/>
    </location>
</feature>
<keyword evidence="4" id="KW-0325">Glycoprotein</keyword>
<feature type="domain" description="Cadherin" evidence="5">
    <location>
        <begin position="735"/>
        <end position="831"/>
    </location>
</feature>
<name>A0A4V3D1F1_9SPHI</name>
<dbReference type="Gene3D" id="3.30.160.710">
    <property type="match status" value="1"/>
</dbReference>
<organism evidence="6 7">
    <name type="scientific">Pedobacter metabolipauper</name>
    <dbReference type="NCBI Taxonomy" id="425513"/>
    <lineage>
        <taxon>Bacteria</taxon>
        <taxon>Pseudomonadati</taxon>
        <taxon>Bacteroidota</taxon>
        <taxon>Sphingobacteriia</taxon>
        <taxon>Sphingobacteriales</taxon>
        <taxon>Sphingobacteriaceae</taxon>
        <taxon>Pedobacter</taxon>
    </lineage>
</organism>
<dbReference type="InterPro" id="IPR015919">
    <property type="entry name" value="Cadherin-like_sf"/>
</dbReference>
<dbReference type="PRINTS" id="PR00205">
    <property type="entry name" value="CADHERIN"/>
</dbReference>
<dbReference type="OrthoDB" id="355609at2"/>
<dbReference type="GO" id="GO:0005509">
    <property type="term" value="F:calcium ion binding"/>
    <property type="evidence" value="ECO:0007669"/>
    <property type="project" value="InterPro"/>
</dbReference>
<dbReference type="EMBL" id="SNYC01000003">
    <property type="protein sequence ID" value="TDQ10913.1"/>
    <property type="molecule type" value="Genomic_DNA"/>
</dbReference>
<dbReference type="Gene3D" id="2.60.40.60">
    <property type="entry name" value="Cadherins"/>
    <property type="match status" value="9"/>
</dbReference>
<dbReference type="RefSeq" id="WP_133574038.1">
    <property type="nucleotide sequence ID" value="NZ_SNYC01000003.1"/>
</dbReference>
<feature type="domain" description="Cadherin" evidence="5">
    <location>
        <begin position="328"/>
        <end position="428"/>
    </location>
</feature>
<comment type="caution">
    <text evidence="6">The sequence shown here is derived from an EMBL/GenBank/DDBJ whole genome shotgun (WGS) entry which is preliminary data.</text>
</comment>
<dbReference type="InterPro" id="IPR002126">
    <property type="entry name" value="Cadherin-like_dom"/>
</dbReference>
<dbReference type="PROSITE" id="PS50268">
    <property type="entry name" value="CADHERIN_2"/>
    <property type="match status" value="9"/>
</dbReference>
<dbReference type="Proteomes" id="UP000295620">
    <property type="component" value="Unassembled WGS sequence"/>
</dbReference>
<evidence type="ECO:0000256" key="1">
    <source>
        <dbReference type="ARBA" id="ARBA00004167"/>
    </source>
</evidence>
<feature type="domain" description="Cadherin" evidence="5">
    <location>
        <begin position="235"/>
        <end position="328"/>
    </location>
</feature>
<feature type="domain" description="Cadherin" evidence="5">
    <location>
        <begin position="635"/>
        <end position="728"/>
    </location>
</feature>
<proteinExistence type="predicted"/>
<feature type="non-terminal residue" evidence="6">
    <location>
        <position position="1"/>
    </location>
</feature>
<feature type="domain" description="Cadherin" evidence="5">
    <location>
        <begin position="35"/>
        <end position="128"/>
    </location>
</feature>
<dbReference type="Pfam" id="PF13585">
    <property type="entry name" value="CHU_C"/>
    <property type="match status" value="1"/>
</dbReference>
<comment type="subcellular location">
    <subcellularLocation>
        <location evidence="1">Membrane</location>
        <topology evidence="1">Single-pass membrane protein</topology>
    </subcellularLocation>
</comment>
<evidence type="ECO:0000256" key="3">
    <source>
        <dbReference type="ARBA" id="ARBA00022989"/>
    </source>
</evidence>
<reference evidence="6 7" key="1">
    <citation type="submission" date="2019-03" db="EMBL/GenBank/DDBJ databases">
        <title>Genomic Encyclopedia of Archaeal and Bacterial Type Strains, Phase II (KMG-II): from individual species to whole genera.</title>
        <authorList>
            <person name="Goeker M."/>
        </authorList>
    </citation>
    <scope>NUCLEOTIDE SEQUENCE [LARGE SCALE GENOMIC DNA]</scope>
    <source>
        <strain evidence="6 7">DSM 19035</strain>
    </source>
</reference>
<dbReference type="CDD" id="cd11304">
    <property type="entry name" value="Cadherin_repeat"/>
    <property type="match status" value="9"/>
</dbReference>
<keyword evidence="3" id="KW-0472">Membrane</keyword>
<evidence type="ECO:0000259" key="5">
    <source>
        <dbReference type="PROSITE" id="PS50268"/>
    </source>
</evidence>
<protein>
    <submittedName>
        <fullName evidence="6">Gliding motility-associated-like protein</fullName>
    </submittedName>
</protein>
<dbReference type="SMART" id="SM00112">
    <property type="entry name" value="CA"/>
    <property type="match status" value="9"/>
</dbReference>
<evidence type="ECO:0000313" key="6">
    <source>
        <dbReference type="EMBL" id="TDQ10913.1"/>
    </source>
</evidence>
<dbReference type="InterPro" id="IPR026341">
    <property type="entry name" value="T9SS_type_B"/>
</dbReference>
<keyword evidence="2" id="KW-0812">Transmembrane</keyword>
<keyword evidence="7" id="KW-1185">Reference proteome</keyword>